<proteinExistence type="predicted"/>
<evidence type="ECO:0000313" key="3">
    <source>
        <dbReference type="Proteomes" id="UP000298030"/>
    </source>
</evidence>
<feature type="region of interest" description="Disordered" evidence="1">
    <location>
        <begin position="1"/>
        <end position="27"/>
    </location>
</feature>
<protein>
    <submittedName>
        <fullName evidence="2">Uncharacterized protein</fullName>
    </submittedName>
</protein>
<gene>
    <name evidence="2" type="ORF">FA13DRAFT_1451952</name>
</gene>
<organism evidence="2 3">
    <name type="scientific">Coprinellus micaceus</name>
    <name type="common">Glistening ink-cap mushroom</name>
    <name type="synonym">Coprinus micaceus</name>
    <dbReference type="NCBI Taxonomy" id="71717"/>
    <lineage>
        <taxon>Eukaryota</taxon>
        <taxon>Fungi</taxon>
        <taxon>Dikarya</taxon>
        <taxon>Basidiomycota</taxon>
        <taxon>Agaricomycotina</taxon>
        <taxon>Agaricomycetes</taxon>
        <taxon>Agaricomycetidae</taxon>
        <taxon>Agaricales</taxon>
        <taxon>Agaricineae</taxon>
        <taxon>Psathyrellaceae</taxon>
        <taxon>Coprinellus</taxon>
    </lineage>
</organism>
<dbReference type="AlphaFoldDB" id="A0A4Y7SNC8"/>
<accession>A0A4Y7SNC8</accession>
<name>A0A4Y7SNC8_COPMI</name>
<evidence type="ECO:0000256" key="1">
    <source>
        <dbReference type="SAM" id="MobiDB-lite"/>
    </source>
</evidence>
<reference evidence="2 3" key="1">
    <citation type="journal article" date="2019" name="Nat. Ecol. Evol.">
        <title>Megaphylogeny resolves global patterns of mushroom evolution.</title>
        <authorList>
            <person name="Varga T."/>
            <person name="Krizsan K."/>
            <person name="Foldi C."/>
            <person name="Dima B."/>
            <person name="Sanchez-Garcia M."/>
            <person name="Sanchez-Ramirez S."/>
            <person name="Szollosi G.J."/>
            <person name="Szarkandi J.G."/>
            <person name="Papp V."/>
            <person name="Albert L."/>
            <person name="Andreopoulos W."/>
            <person name="Angelini C."/>
            <person name="Antonin V."/>
            <person name="Barry K.W."/>
            <person name="Bougher N.L."/>
            <person name="Buchanan P."/>
            <person name="Buyck B."/>
            <person name="Bense V."/>
            <person name="Catcheside P."/>
            <person name="Chovatia M."/>
            <person name="Cooper J."/>
            <person name="Damon W."/>
            <person name="Desjardin D."/>
            <person name="Finy P."/>
            <person name="Geml J."/>
            <person name="Haridas S."/>
            <person name="Hughes K."/>
            <person name="Justo A."/>
            <person name="Karasinski D."/>
            <person name="Kautmanova I."/>
            <person name="Kiss B."/>
            <person name="Kocsube S."/>
            <person name="Kotiranta H."/>
            <person name="LaButti K.M."/>
            <person name="Lechner B.E."/>
            <person name="Liimatainen K."/>
            <person name="Lipzen A."/>
            <person name="Lukacs Z."/>
            <person name="Mihaltcheva S."/>
            <person name="Morgado L.N."/>
            <person name="Niskanen T."/>
            <person name="Noordeloos M.E."/>
            <person name="Ohm R.A."/>
            <person name="Ortiz-Santana B."/>
            <person name="Ovrebo C."/>
            <person name="Racz N."/>
            <person name="Riley R."/>
            <person name="Savchenko A."/>
            <person name="Shiryaev A."/>
            <person name="Soop K."/>
            <person name="Spirin V."/>
            <person name="Szebenyi C."/>
            <person name="Tomsovsky M."/>
            <person name="Tulloss R.E."/>
            <person name="Uehling J."/>
            <person name="Grigoriev I.V."/>
            <person name="Vagvolgyi C."/>
            <person name="Papp T."/>
            <person name="Martin F.M."/>
            <person name="Miettinen O."/>
            <person name="Hibbett D.S."/>
            <person name="Nagy L.G."/>
        </authorList>
    </citation>
    <scope>NUCLEOTIDE SEQUENCE [LARGE SCALE GENOMIC DNA]</scope>
    <source>
        <strain evidence="2 3">FP101781</strain>
    </source>
</reference>
<comment type="caution">
    <text evidence="2">The sequence shown here is derived from an EMBL/GenBank/DDBJ whole genome shotgun (WGS) entry which is preliminary data.</text>
</comment>
<sequence length="163" mass="17447">MATADVLARSHLGGTGSSTPSIASHPRYPFHATPSELEYLDLEETAVPAVTLLRLRKRKGRGGGSWKEGIRGSWNELGRREGWSVGVSLLTGAGMVVTLAWSIVDSEGGGGGESGKVKVESRKAQGRCASATRWFCESSWSEWARCRLGTRDRDSSVGTQAPL</sequence>
<dbReference type="Proteomes" id="UP000298030">
    <property type="component" value="Unassembled WGS sequence"/>
</dbReference>
<keyword evidence="3" id="KW-1185">Reference proteome</keyword>
<evidence type="ECO:0000313" key="2">
    <source>
        <dbReference type="EMBL" id="TEB23211.1"/>
    </source>
</evidence>
<dbReference type="EMBL" id="QPFP01000080">
    <property type="protein sequence ID" value="TEB23211.1"/>
    <property type="molecule type" value="Genomic_DNA"/>
</dbReference>